<dbReference type="InterPro" id="IPR028987">
    <property type="entry name" value="ATP_synth_B-like_membr_sf"/>
</dbReference>
<dbReference type="PANTHER" id="PTHR33445">
    <property type="entry name" value="ATP SYNTHASE SUBUNIT B', CHLOROPLASTIC"/>
    <property type="match status" value="1"/>
</dbReference>
<evidence type="ECO:0000256" key="1">
    <source>
        <dbReference type="ARBA" id="ARBA00004162"/>
    </source>
</evidence>
<proteinExistence type="inferred from homology"/>
<evidence type="ECO:0000256" key="7">
    <source>
        <dbReference type="ARBA" id="ARBA00022781"/>
    </source>
</evidence>
<keyword evidence="5 14" id="KW-0138">CF(0)</keyword>
<keyword evidence="3 14" id="KW-0813">Transport</keyword>
<evidence type="ECO:0000256" key="8">
    <source>
        <dbReference type="ARBA" id="ARBA00022989"/>
    </source>
</evidence>
<evidence type="ECO:0000256" key="6">
    <source>
        <dbReference type="ARBA" id="ARBA00022692"/>
    </source>
</evidence>
<dbReference type="GO" id="GO:0005886">
    <property type="term" value="C:plasma membrane"/>
    <property type="evidence" value="ECO:0007669"/>
    <property type="project" value="UniProtKB-SubCell"/>
</dbReference>
<evidence type="ECO:0000256" key="10">
    <source>
        <dbReference type="ARBA" id="ARBA00023136"/>
    </source>
</evidence>
<keyword evidence="10 14" id="KW-0472">Membrane</keyword>
<dbReference type="EMBL" id="SOFI01000003">
    <property type="protein sequence ID" value="TFB80635.1"/>
    <property type="molecule type" value="Genomic_DNA"/>
</dbReference>
<comment type="function">
    <text evidence="12 14">F(1)F(0) ATP synthase produces ATP from ADP in the presence of a proton or sodium gradient. F-type ATPases consist of two structural domains, F(1) containing the extramembraneous catalytic core and F(0) containing the membrane proton channel, linked together by a central stalk and a peripheral stalk. During catalysis, ATP synthesis in the catalytic domain of F(1) is coupled via a rotary mechanism of the central stalk subunits to proton translocation.</text>
</comment>
<keyword evidence="9 14" id="KW-0406">Ion transport</keyword>
<dbReference type="AlphaFoldDB" id="A0A4R8VD31"/>
<dbReference type="OrthoDB" id="5243563at2"/>
<keyword evidence="7 14" id="KW-0375">Hydrogen ion transport</keyword>
<evidence type="ECO:0000313" key="18">
    <source>
        <dbReference type="Proteomes" id="UP000298488"/>
    </source>
</evidence>
<evidence type="ECO:0000256" key="5">
    <source>
        <dbReference type="ARBA" id="ARBA00022547"/>
    </source>
</evidence>
<dbReference type="NCBIfam" id="NF004412">
    <property type="entry name" value="PRK05759.1-3"/>
    <property type="match status" value="1"/>
</dbReference>
<organism evidence="17 18">
    <name type="scientific">Terrimesophilobacter mesophilus</name>
    <dbReference type="NCBI Taxonomy" id="433647"/>
    <lineage>
        <taxon>Bacteria</taxon>
        <taxon>Bacillati</taxon>
        <taxon>Actinomycetota</taxon>
        <taxon>Actinomycetes</taxon>
        <taxon>Micrococcales</taxon>
        <taxon>Microbacteriaceae</taxon>
        <taxon>Terrimesophilobacter</taxon>
    </lineage>
</organism>
<evidence type="ECO:0000256" key="15">
    <source>
        <dbReference type="RuleBase" id="RU003848"/>
    </source>
</evidence>
<evidence type="ECO:0000256" key="11">
    <source>
        <dbReference type="ARBA" id="ARBA00023310"/>
    </source>
</evidence>
<dbReference type="PANTHER" id="PTHR33445:SF1">
    <property type="entry name" value="ATP SYNTHASE SUBUNIT B"/>
    <property type="match status" value="1"/>
</dbReference>
<evidence type="ECO:0000313" key="17">
    <source>
        <dbReference type="EMBL" id="TFB80635.1"/>
    </source>
</evidence>
<name>A0A4R8VD31_9MICO</name>
<evidence type="ECO:0000256" key="3">
    <source>
        <dbReference type="ARBA" id="ARBA00022448"/>
    </source>
</evidence>
<comment type="function">
    <text evidence="14">Component of the F(0) channel, it forms part of the peripheral stalk, linking F(1) to F(0).</text>
</comment>
<dbReference type="Gene3D" id="1.20.5.620">
    <property type="entry name" value="F1F0 ATP synthase subunit B, membrane domain"/>
    <property type="match status" value="1"/>
</dbReference>
<dbReference type="GO" id="GO:0046933">
    <property type="term" value="F:proton-transporting ATP synthase activity, rotational mechanism"/>
    <property type="evidence" value="ECO:0007669"/>
    <property type="project" value="UniProtKB-UniRule"/>
</dbReference>
<evidence type="ECO:0000256" key="16">
    <source>
        <dbReference type="SAM" id="Coils"/>
    </source>
</evidence>
<dbReference type="GO" id="GO:0046961">
    <property type="term" value="F:proton-transporting ATPase activity, rotational mechanism"/>
    <property type="evidence" value="ECO:0007669"/>
    <property type="project" value="TreeGrafter"/>
</dbReference>
<dbReference type="GO" id="GO:0045259">
    <property type="term" value="C:proton-transporting ATP synthase complex"/>
    <property type="evidence" value="ECO:0007669"/>
    <property type="project" value="UniProtKB-KW"/>
</dbReference>
<dbReference type="NCBIfam" id="TIGR01144">
    <property type="entry name" value="ATP_synt_b"/>
    <property type="match status" value="1"/>
</dbReference>
<comment type="caution">
    <text evidence="17">The sequence shown here is derived from an EMBL/GenBank/DDBJ whole genome shotgun (WGS) entry which is preliminary data.</text>
</comment>
<evidence type="ECO:0000256" key="13">
    <source>
        <dbReference type="ARBA" id="ARBA00025830"/>
    </source>
</evidence>
<reference evidence="17 18" key="1">
    <citation type="submission" date="2019-03" db="EMBL/GenBank/DDBJ databases">
        <title>Genomics of glacier-inhabiting Cryobacterium strains.</title>
        <authorList>
            <person name="Liu Q."/>
            <person name="Xin Y.-H."/>
        </authorList>
    </citation>
    <scope>NUCLEOTIDE SEQUENCE [LARGE SCALE GENOMIC DNA]</scope>
    <source>
        <strain evidence="17 18">CGMCC 1.10440</strain>
    </source>
</reference>
<protein>
    <recommendedName>
        <fullName evidence="14">ATP synthase subunit b</fullName>
    </recommendedName>
    <alternativeName>
        <fullName evidence="14">ATP synthase F(0) sector subunit b</fullName>
    </alternativeName>
    <alternativeName>
        <fullName evidence="14">ATPase subunit I</fullName>
    </alternativeName>
    <alternativeName>
        <fullName evidence="14">F-type ATPase subunit b</fullName>
        <shortName evidence="14">F-ATPase subunit b</shortName>
    </alternativeName>
</protein>
<comment type="subunit">
    <text evidence="13 14">F-type ATPases have 2 components, F(1) - the catalytic core - and F(0) - the membrane proton channel. F(1) has five subunits: alpha(3), beta(3), gamma(1), delta(1), epsilon(1). F(0) has three main subunits: a(1), b(2) and c(10-14). The alpha and beta chains form an alternating ring which encloses part of the gamma chain. F(1) is attached to F(0) by a central stalk formed by the gamma and epsilon chains, while a peripheral stalk is formed by the delta and b chains.</text>
</comment>
<evidence type="ECO:0000256" key="2">
    <source>
        <dbReference type="ARBA" id="ARBA00005513"/>
    </source>
</evidence>
<keyword evidence="16" id="KW-0175">Coiled coil</keyword>
<evidence type="ECO:0000256" key="4">
    <source>
        <dbReference type="ARBA" id="ARBA00022475"/>
    </source>
</evidence>
<dbReference type="RefSeq" id="WP_104096487.1">
    <property type="nucleotide sequence ID" value="NZ_JACHBP010000001.1"/>
</dbReference>
<dbReference type="InterPro" id="IPR005864">
    <property type="entry name" value="ATP_synth_F0_bsu_bac"/>
</dbReference>
<dbReference type="Proteomes" id="UP000298488">
    <property type="component" value="Unassembled WGS sequence"/>
</dbReference>
<dbReference type="InterPro" id="IPR002146">
    <property type="entry name" value="ATP_synth_b/b'su_bac/chlpt"/>
</dbReference>
<keyword evidence="11 14" id="KW-0066">ATP synthesis</keyword>
<dbReference type="SUPFAM" id="SSF81573">
    <property type="entry name" value="F1F0 ATP synthase subunit B, membrane domain"/>
    <property type="match status" value="1"/>
</dbReference>
<feature type="transmembrane region" description="Helical" evidence="14">
    <location>
        <begin position="28"/>
        <end position="47"/>
    </location>
</feature>
<comment type="subcellular location">
    <subcellularLocation>
        <location evidence="1 14">Cell membrane</location>
        <topology evidence="1 14">Single-pass membrane protein</topology>
    </subcellularLocation>
</comment>
<keyword evidence="18" id="KW-1185">Reference proteome</keyword>
<accession>A0A4R8VD31</accession>
<comment type="similarity">
    <text evidence="2 14 15">Belongs to the ATPase B chain family.</text>
</comment>
<gene>
    <name evidence="14" type="primary">atpF</name>
    <name evidence="17" type="ORF">E3N84_11705</name>
</gene>
<evidence type="ECO:0000256" key="12">
    <source>
        <dbReference type="ARBA" id="ARBA00025198"/>
    </source>
</evidence>
<sequence length="188" mass="19998">MHTAFFLTASGPEAEGSHSILLPELPDLIWGSIAFVVVLIVILRVVMPNITRALDARHDAIEGGIKRAEKAQAEAASTKDQFEEALKEARTEAAKIREQARADGVRILAELKEQAQAEAARINAAALATIEVERQNALNSLRGEVGTLALSLASSVIGSSLKDDKVSASIVDRFLADLEADSSTKAGK</sequence>
<dbReference type="HAMAP" id="MF_01398">
    <property type="entry name" value="ATP_synth_b_bprime"/>
    <property type="match status" value="1"/>
</dbReference>
<feature type="coiled-coil region" evidence="16">
    <location>
        <begin position="65"/>
        <end position="128"/>
    </location>
</feature>
<dbReference type="Pfam" id="PF00430">
    <property type="entry name" value="ATP-synt_B"/>
    <property type="match status" value="1"/>
</dbReference>
<dbReference type="CDD" id="cd06503">
    <property type="entry name" value="ATP-synt_Fo_b"/>
    <property type="match status" value="1"/>
</dbReference>
<evidence type="ECO:0000256" key="14">
    <source>
        <dbReference type="HAMAP-Rule" id="MF_01398"/>
    </source>
</evidence>
<keyword evidence="8 14" id="KW-1133">Transmembrane helix</keyword>
<evidence type="ECO:0000256" key="9">
    <source>
        <dbReference type="ARBA" id="ARBA00023065"/>
    </source>
</evidence>
<keyword evidence="6 14" id="KW-0812">Transmembrane</keyword>
<keyword evidence="4 14" id="KW-1003">Cell membrane</keyword>
<dbReference type="InterPro" id="IPR050059">
    <property type="entry name" value="ATP_synthase_B_chain"/>
</dbReference>